<dbReference type="InterPro" id="IPR005123">
    <property type="entry name" value="Oxoglu/Fe-dep_dioxygenase_dom"/>
</dbReference>
<evidence type="ECO:0000256" key="6">
    <source>
        <dbReference type="ARBA" id="ARBA00023004"/>
    </source>
</evidence>
<evidence type="ECO:0000313" key="9">
    <source>
        <dbReference type="Proteomes" id="UP000430634"/>
    </source>
</evidence>
<gene>
    <name evidence="8" type="ORF">GM672_17510</name>
</gene>
<dbReference type="InterPro" id="IPR044862">
    <property type="entry name" value="Pro_4_hyd_alph_FE2OG_OXY"/>
</dbReference>
<dbReference type="GO" id="GO:0031418">
    <property type="term" value="F:L-ascorbic acid binding"/>
    <property type="evidence" value="ECO:0007669"/>
    <property type="project" value="UniProtKB-KW"/>
</dbReference>
<keyword evidence="5" id="KW-0560">Oxidoreductase</keyword>
<evidence type="ECO:0000256" key="2">
    <source>
        <dbReference type="ARBA" id="ARBA00022723"/>
    </source>
</evidence>
<dbReference type="AlphaFoldDB" id="A0A6I3SZK0"/>
<dbReference type="SUPFAM" id="SSF51197">
    <property type="entry name" value="Clavaminate synthase-like"/>
    <property type="match status" value="1"/>
</dbReference>
<sequence>MTNGRARFGIQATPCPVAPVEYRTLMRFPLRMCHICRRISHRAYTGSIRRRLRRPGMMVVTPSIVEPCPPPVLSNGYAIWHGAVPRAACNATLQAIEGAGAVDGRVLRRGQEQHDAAMRACTEHCLSPADAAAVTQAMRAVGAAALTAAGGARARLDGPLFCRYRQGGHFRAHRDRSHDPFDAATVRARRISLVCLLNDGDDTHGAPCFDGGALVLYPEFLPVNAPLRAGSIIAFSSDLLHEVRPVRLGTRYSAVAWLYDVLTREESHHAEPA</sequence>
<evidence type="ECO:0000256" key="5">
    <source>
        <dbReference type="ARBA" id="ARBA00023002"/>
    </source>
</evidence>
<dbReference type="Gene3D" id="2.60.120.620">
    <property type="entry name" value="q2cbj1_9rhob like domain"/>
    <property type="match status" value="1"/>
</dbReference>
<name>A0A6I3SZK0_9BURK</name>
<proteinExistence type="predicted"/>
<dbReference type="EMBL" id="WNKZ01000054">
    <property type="protein sequence ID" value="MTV54529.1"/>
    <property type="molecule type" value="Genomic_DNA"/>
</dbReference>
<protein>
    <recommendedName>
        <fullName evidence="7">Fe2OG dioxygenase domain-containing protein</fullName>
    </recommendedName>
</protein>
<keyword evidence="4" id="KW-0223">Dioxygenase</keyword>
<dbReference type="SMART" id="SM00702">
    <property type="entry name" value="P4Hc"/>
    <property type="match status" value="1"/>
</dbReference>
<evidence type="ECO:0000256" key="3">
    <source>
        <dbReference type="ARBA" id="ARBA00022896"/>
    </source>
</evidence>
<reference evidence="8 9" key="1">
    <citation type="submission" date="2019-11" db="EMBL/GenBank/DDBJ databases">
        <title>Type strains purchased from KCTC, JCM and DSMZ.</title>
        <authorList>
            <person name="Lu H."/>
        </authorList>
    </citation>
    <scope>NUCLEOTIDE SEQUENCE [LARGE SCALE GENOMIC DNA]</scope>
    <source>
        <strain evidence="8 9">KCTC 52429</strain>
    </source>
</reference>
<dbReference type="GO" id="GO:0051213">
    <property type="term" value="F:dioxygenase activity"/>
    <property type="evidence" value="ECO:0007669"/>
    <property type="project" value="UniProtKB-KW"/>
</dbReference>
<comment type="caution">
    <text evidence="8">The sequence shown here is derived from an EMBL/GenBank/DDBJ whole genome shotgun (WGS) entry which is preliminary data.</text>
</comment>
<evidence type="ECO:0000259" key="7">
    <source>
        <dbReference type="PROSITE" id="PS51471"/>
    </source>
</evidence>
<dbReference type="OrthoDB" id="8926796at2"/>
<keyword evidence="2" id="KW-0479">Metal-binding</keyword>
<dbReference type="Proteomes" id="UP000430634">
    <property type="component" value="Unassembled WGS sequence"/>
</dbReference>
<dbReference type="PROSITE" id="PS51471">
    <property type="entry name" value="FE2OG_OXY"/>
    <property type="match status" value="1"/>
</dbReference>
<dbReference type="Pfam" id="PF13640">
    <property type="entry name" value="2OG-FeII_Oxy_3"/>
    <property type="match status" value="1"/>
</dbReference>
<dbReference type="InterPro" id="IPR006620">
    <property type="entry name" value="Pro_4_hyd_alph"/>
</dbReference>
<dbReference type="GO" id="GO:0016705">
    <property type="term" value="F:oxidoreductase activity, acting on paired donors, with incorporation or reduction of molecular oxygen"/>
    <property type="evidence" value="ECO:0007669"/>
    <property type="project" value="InterPro"/>
</dbReference>
<organism evidence="8 9">
    <name type="scientific">Pseudoduganella buxea</name>
    <dbReference type="NCBI Taxonomy" id="1949069"/>
    <lineage>
        <taxon>Bacteria</taxon>
        <taxon>Pseudomonadati</taxon>
        <taxon>Pseudomonadota</taxon>
        <taxon>Betaproteobacteria</taxon>
        <taxon>Burkholderiales</taxon>
        <taxon>Oxalobacteraceae</taxon>
        <taxon>Telluria group</taxon>
        <taxon>Pseudoduganella</taxon>
    </lineage>
</organism>
<feature type="domain" description="Fe2OG dioxygenase" evidence="7">
    <location>
        <begin position="155"/>
        <end position="260"/>
    </location>
</feature>
<keyword evidence="6" id="KW-0408">Iron</keyword>
<evidence type="ECO:0000256" key="4">
    <source>
        <dbReference type="ARBA" id="ARBA00022964"/>
    </source>
</evidence>
<dbReference type="GO" id="GO:0005506">
    <property type="term" value="F:iron ion binding"/>
    <property type="evidence" value="ECO:0007669"/>
    <property type="project" value="InterPro"/>
</dbReference>
<evidence type="ECO:0000313" key="8">
    <source>
        <dbReference type="EMBL" id="MTV54529.1"/>
    </source>
</evidence>
<accession>A0A6I3SZK0</accession>
<comment type="cofactor">
    <cofactor evidence="1">
        <name>L-ascorbate</name>
        <dbReference type="ChEBI" id="CHEBI:38290"/>
    </cofactor>
</comment>
<keyword evidence="3" id="KW-0847">Vitamin C</keyword>
<evidence type="ECO:0000256" key="1">
    <source>
        <dbReference type="ARBA" id="ARBA00001961"/>
    </source>
</evidence>